<comment type="caution">
    <text evidence="7">The sequence shown here is derived from an EMBL/GenBank/DDBJ whole genome shotgun (WGS) entry which is preliminary data.</text>
</comment>
<keyword evidence="2 5" id="KW-0812">Transmembrane</keyword>
<dbReference type="Proteomes" id="UP000580250">
    <property type="component" value="Unassembled WGS sequence"/>
</dbReference>
<dbReference type="EMBL" id="CAJEWN010000971">
    <property type="protein sequence ID" value="CAD2192720.1"/>
    <property type="molecule type" value="Genomic_DNA"/>
</dbReference>
<comment type="subcellular location">
    <subcellularLocation>
        <location evidence="1">Membrane</location>
        <topology evidence="1">Multi-pass membrane protein</topology>
    </subcellularLocation>
</comment>
<accession>A0A6V7X0A0</accession>
<feature type="transmembrane region" description="Helical" evidence="5">
    <location>
        <begin position="53"/>
        <end position="71"/>
    </location>
</feature>
<protein>
    <submittedName>
        <fullName evidence="7">Uncharacterized protein</fullName>
    </submittedName>
</protein>
<evidence type="ECO:0000313" key="7">
    <source>
        <dbReference type="EMBL" id="CAD2192720.1"/>
    </source>
</evidence>
<feature type="transmembrane region" description="Helical" evidence="5">
    <location>
        <begin position="14"/>
        <end position="33"/>
    </location>
</feature>
<dbReference type="PANTHER" id="PTHR11132">
    <property type="entry name" value="SOLUTE CARRIER FAMILY 35"/>
    <property type="match status" value="1"/>
</dbReference>
<evidence type="ECO:0000256" key="2">
    <source>
        <dbReference type="ARBA" id="ARBA00022692"/>
    </source>
</evidence>
<sequence length="142" mass="16199">MILNRQEKTLAQQYVNIFAAVSSYWICSIGLVFINKHLLSSPDIELDAPLFITWYQCLVSLILCFTADLLSQTFPRLITFPRMAVDLKLCKAVLPLSLVFVAMITFNNLCLKYVGVSFYYVGRSLTTVFNVPQQFSEKLTLK</sequence>
<proteinExistence type="predicted"/>
<evidence type="ECO:0000313" key="6">
    <source>
        <dbReference type="EMBL" id="CAD2140638.1"/>
    </source>
</evidence>
<evidence type="ECO:0000256" key="3">
    <source>
        <dbReference type="ARBA" id="ARBA00022989"/>
    </source>
</evidence>
<dbReference type="OrthoDB" id="5547497at2759"/>
<dbReference type="InterPro" id="IPR050186">
    <property type="entry name" value="TPT_transporter"/>
</dbReference>
<evidence type="ECO:0000256" key="1">
    <source>
        <dbReference type="ARBA" id="ARBA00004141"/>
    </source>
</evidence>
<organism evidence="7 9">
    <name type="scientific">Meloidogyne enterolobii</name>
    <name type="common">Root-knot nematode worm</name>
    <name type="synonym">Meloidogyne mayaguensis</name>
    <dbReference type="NCBI Taxonomy" id="390850"/>
    <lineage>
        <taxon>Eukaryota</taxon>
        <taxon>Metazoa</taxon>
        <taxon>Ecdysozoa</taxon>
        <taxon>Nematoda</taxon>
        <taxon>Chromadorea</taxon>
        <taxon>Rhabditida</taxon>
        <taxon>Tylenchina</taxon>
        <taxon>Tylenchomorpha</taxon>
        <taxon>Tylenchoidea</taxon>
        <taxon>Meloidogynidae</taxon>
        <taxon>Meloidogyninae</taxon>
        <taxon>Meloidogyne</taxon>
    </lineage>
</organism>
<gene>
    <name evidence="7" type="ORF">MENT_LOCUS45634</name>
    <name evidence="8" type="ORF">MENT_LOCUS57330</name>
    <name evidence="6" type="ORF">MENT_LOCUS6617</name>
</gene>
<name>A0A6V7X0A0_MELEN</name>
<feature type="transmembrane region" description="Helical" evidence="5">
    <location>
        <begin position="92"/>
        <end position="114"/>
    </location>
</feature>
<dbReference type="GO" id="GO:0016020">
    <property type="term" value="C:membrane"/>
    <property type="evidence" value="ECO:0007669"/>
    <property type="project" value="UniProtKB-SubCell"/>
</dbReference>
<dbReference type="AlphaFoldDB" id="A0A6V7X0A0"/>
<reference evidence="7 9" key="1">
    <citation type="submission" date="2020-08" db="EMBL/GenBank/DDBJ databases">
        <authorList>
            <person name="Koutsovoulos G."/>
            <person name="Danchin GJ E."/>
        </authorList>
    </citation>
    <scope>NUCLEOTIDE SEQUENCE [LARGE SCALE GENOMIC DNA]</scope>
</reference>
<dbReference type="EMBL" id="CAJEWN010002430">
    <property type="protein sequence ID" value="CAD2203634.1"/>
    <property type="molecule type" value="Genomic_DNA"/>
</dbReference>
<keyword evidence="3 5" id="KW-1133">Transmembrane helix</keyword>
<dbReference type="EMBL" id="CAJEWN010000025">
    <property type="protein sequence ID" value="CAD2140638.1"/>
    <property type="molecule type" value="Genomic_DNA"/>
</dbReference>
<keyword evidence="4 5" id="KW-0472">Membrane</keyword>
<evidence type="ECO:0000256" key="5">
    <source>
        <dbReference type="SAM" id="Phobius"/>
    </source>
</evidence>
<evidence type="ECO:0000313" key="9">
    <source>
        <dbReference type="Proteomes" id="UP000580250"/>
    </source>
</evidence>
<evidence type="ECO:0000256" key="4">
    <source>
        <dbReference type="ARBA" id="ARBA00023136"/>
    </source>
</evidence>
<evidence type="ECO:0000313" key="8">
    <source>
        <dbReference type="EMBL" id="CAD2203634.1"/>
    </source>
</evidence>